<dbReference type="CDD" id="cd13148">
    <property type="entry name" value="MATE_like_3"/>
    <property type="match status" value="1"/>
</dbReference>
<sequence>MNRPSSSNIISVQQREIRLGVLDGPIIPTILSLATPTILVLVVQTLVGVAETYFISFLGTDALAGVSLVFPILMLMQMMSNGGIGGGTAAAIARALGAGRRGDADALVWHSIVLAFALGGIFTALALLFGSILFRSMGGEGQTLTAAVTYSSVVFSGSVPIWITALLSSALRGAGNPRIPALVIFGGTIVLLPLSPALIFGWGPFPILGIAGGGLAIVVYYLIAAVALVLYLRSPNTFLKLKVVPLERRLFGEILGVGLLSAIGTVQVNLTVTFVTAAVGHFGVDALAGYGIASRLDYLQIPVIFGLGTAIVTMVGLNIGANQIERARRIAWIGAFLAFGFSGIIGIIGALWPAVWMRIFSDDPDVLNQGSLYLKTVAPFYGSVGLGLALYFASQGAKSVLLPVLAGTVRMVIAAFLGWSAVQWLGVDLISLYGIVAFAALVYGALTAAAIYWGKWTRDAVPYSSTINRLERQDPPR</sequence>
<feature type="transmembrane region" description="Helical" evidence="7">
    <location>
        <begin position="53"/>
        <end position="75"/>
    </location>
</feature>
<dbReference type="GO" id="GO:0042910">
    <property type="term" value="F:xenobiotic transmembrane transporter activity"/>
    <property type="evidence" value="ECO:0007669"/>
    <property type="project" value="InterPro"/>
</dbReference>
<comment type="caution">
    <text evidence="8">The sequence shown here is derived from an EMBL/GenBank/DDBJ whole genome shotgun (WGS) entry which is preliminary data.</text>
</comment>
<dbReference type="PIRSF" id="PIRSF006603">
    <property type="entry name" value="DinF"/>
    <property type="match status" value="1"/>
</dbReference>
<evidence type="ECO:0000256" key="6">
    <source>
        <dbReference type="ARBA" id="ARBA00023136"/>
    </source>
</evidence>
<evidence type="ECO:0000256" key="7">
    <source>
        <dbReference type="SAM" id="Phobius"/>
    </source>
</evidence>
<keyword evidence="2" id="KW-0813">Transport</keyword>
<feature type="transmembrane region" description="Helical" evidence="7">
    <location>
        <begin position="331"/>
        <end position="352"/>
    </location>
</feature>
<accession>A0A3E1BZE3</accession>
<feature type="transmembrane region" description="Helical" evidence="7">
    <location>
        <begin position="179"/>
        <end position="201"/>
    </location>
</feature>
<dbReference type="GO" id="GO:0005886">
    <property type="term" value="C:plasma membrane"/>
    <property type="evidence" value="ECO:0007669"/>
    <property type="project" value="UniProtKB-SubCell"/>
</dbReference>
<feature type="transmembrane region" description="Helical" evidence="7">
    <location>
        <begin position="254"/>
        <end position="279"/>
    </location>
</feature>
<keyword evidence="3" id="KW-1003">Cell membrane</keyword>
<feature type="transmembrane region" description="Helical" evidence="7">
    <location>
        <begin position="400"/>
        <end position="424"/>
    </location>
</feature>
<dbReference type="InterPro" id="IPR052031">
    <property type="entry name" value="Membrane_Transporter-Flippase"/>
</dbReference>
<evidence type="ECO:0000313" key="9">
    <source>
        <dbReference type="Proteomes" id="UP000256748"/>
    </source>
</evidence>
<feature type="transmembrane region" description="Helical" evidence="7">
    <location>
        <begin position="299"/>
        <end position="319"/>
    </location>
</feature>
<keyword evidence="6 7" id="KW-0472">Membrane</keyword>
<feature type="transmembrane region" description="Helical" evidence="7">
    <location>
        <begin position="207"/>
        <end position="233"/>
    </location>
</feature>
<evidence type="ECO:0000256" key="1">
    <source>
        <dbReference type="ARBA" id="ARBA00004429"/>
    </source>
</evidence>
<feature type="transmembrane region" description="Helical" evidence="7">
    <location>
        <begin position="107"/>
        <end position="134"/>
    </location>
</feature>
<dbReference type="InterPro" id="IPR002528">
    <property type="entry name" value="MATE_fam"/>
</dbReference>
<evidence type="ECO:0000256" key="4">
    <source>
        <dbReference type="ARBA" id="ARBA00022692"/>
    </source>
</evidence>
<dbReference type="GO" id="GO:0015297">
    <property type="term" value="F:antiporter activity"/>
    <property type="evidence" value="ECO:0007669"/>
    <property type="project" value="InterPro"/>
</dbReference>
<feature type="transmembrane region" description="Helical" evidence="7">
    <location>
        <begin position="21"/>
        <end position="47"/>
    </location>
</feature>
<keyword evidence="5 7" id="KW-1133">Transmembrane helix</keyword>
<gene>
    <name evidence="8" type="ORF">B5K10_02145</name>
</gene>
<feature type="transmembrane region" description="Helical" evidence="7">
    <location>
        <begin position="372"/>
        <end position="393"/>
    </location>
</feature>
<dbReference type="Proteomes" id="UP000256748">
    <property type="component" value="Unassembled WGS sequence"/>
</dbReference>
<dbReference type="NCBIfam" id="TIGR00797">
    <property type="entry name" value="matE"/>
    <property type="match status" value="1"/>
</dbReference>
<dbReference type="PANTHER" id="PTHR43549">
    <property type="entry name" value="MULTIDRUG RESISTANCE PROTEIN YPNP-RELATED"/>
    <property type="match status" value="1"/>
</dbReference>
<organism evidence="8 9">
    <name type="scientific">Rhizobium leguminosarum bv. trifolii</name>
    <dbReference type="NCBI Taxonomy" id="386"/>
    <lineage>
        <taxon>Bacteria</taxon>
        <taxon>Pseudomonadati</taxon>
        <taxon>Pseudomonadota</taxon>
        <taxon>Alphaproteobacteria</taxon>
        <taxon>Hyphomicrobiales</taxon>
        <taxon>Rhizobiaceae</taxon>
        <taxon>Rhizobium/Agrobacterium group</taxon>
        <taxon>Rhizobium</taxon>
    </lineage>
</organism>
<proteinExistence type="predicted"/>
<dbReference type="InterPro" id="IPR048279">
    <property type="entry name" value="MdtK-like"/>
</dbReference>
<feature type="transmembrane region" description="Helical" evidence="7">
    <location>
        <begin position="146"/>
        <end position="167"/>
    </location>
</feature>
<dbReference type="EMBL" id="NAOO01000001">
    <property type="protein sequence ID" value="RFC01141.1"/>
    <property type="molecule type" value="Genomic_DNA"/>
</dbReference>
<dbReference type="Pfam" id="PF01554">
    <property type="entry name" value="MatE"/>
    <property type="match status" value="2"/>
</dbReference>
<protein>
    <submittedName>
        <fullName evidence="8">MATE family efflux transporter</fullName>
    </submittedName>
</protein>
<evidence type="ECO:0000256" key="3">
    <source>
        <dbReference type="ARBA" id="ARBA00022475"/>
    </source>
</evidence>
<evidence type="ECO:0000256" key="5">
    <source>
        <dbReference type="ARBA" id="ARBA00022989"/>
    </source>
</evidence>
<feature type="transmembrane region" description="Helical" evidence="7">
    <location>
        <begin position="430"/>
        <end position="453"/>
    </location>
</feature>
<evidence type="ECO:0000313" key="8">
    <source>
        <dbReference type="EMBL" id="RFC01141.1"/>
    </source>
</evidence>
<dbReference type="AlphaFoldDB" id="A0A3E1BZE3"/>
<reference evidence="8 9" key="1">
    <citation type="submission" date="2017-03" db="EMBL/GenBank/DDBJ databases">
        <title>Genome analysis of Rhizobial strains effectives or ineffectives for nitrogen fixation isolated from bean seeds.</title>
        <authorList>
            <person name="Peralta H."/>
            <person name="Aguilar-Vera A."/>
            <person name="Mora Y."/>
            <person name="Vargas-Lagunas C."/>
            <person name="Girard L."/>
            <person name="Mora J."/>
        </authorList>
    </citation>
    <scope>NUCLEOTIDE SEQUENCE [LARGE SCALE GENOMIC DNA]</scope>
    <source>
        <strain evidence="8 9">CCGM5</strain>
    </source>
</reference>
<evidence type="ECO:0000256" key="2">
    <source>
        <dbReference type="ARBA" id="ARBA00022448"/>
    </source>
</evidence>
<dbReference type="RefSeq" id="WP_116272161.1">
    <property type="nucleotide sequence ID" value="NZ_KZ859521.1"/>
</dbReference>
<dbReference type="PANTHER" id="PTHR43549:SF3">
    <property type="entry name" value="MULTIDRUG RESISTANCE PROTEIN YPNP-RELATED"/>
    <property type="match status" value="1"/>
</dbReference>
<comment type="subcellular location">
    <subcellularLocation>
        <location evidence="1">Cell inner membrane</location>
        <topology evidence="1">Multi-pass membrane protein</topology>
    </subcellularLocation>
</comment>
<keyword evidence="4 7" id="KW-0812">Transmembrane</keyword>
<name>A0A3E1BZE3_RHILT</name>